<name>A0ABN9QRU9_9DINO</name>
<protein>
    <submittedName>
        <fullName evidence="1">Uncharacterized protein</fullName>
    </submittedName>
</protein>
<accession>A0ABN9QRU9</accession>
<proteinExistence type="predicted"/>
<evidence type="ECO:0000313" key="1">
    <source>
        <dbReference type="EMBL" id="CAK0807748.1"/>
    </source>
</evidence>
<keyword evidence="2" id="KW-1185">Reference proteome</keyword>
<comment type="caution">
    <text evidence="1">The sequence shown here is derived from an EMBL/GenBank/DDBJ whole genome shotgun (WGS) entry which is preliminary data.</text>
</comment>
<organism evidence="1 2">
    <name type="scientific">Prorocentrum cordatum</name>
    <dbReference type="NCBI Taxonomy" id="2364126"/>
    <lineage>
        <taxon>Eukaryota</taxon>
        <taxon>Sar</taxon>
        <taxon>Alveolata</taxon>
        <taxon>Dinophyceae</taxon>
        <taxon>Prorocentrales</taxon>
        <taxon>Prorocentraceae</taxon>
        <taxon>Prorocentrum</taxon>
    </lineage>
</organism>
<dbReference type="Proteomes" id="UP001189429">
    <property type="component" value="Unassembled WGS sequence"/>
</dbReference>
<gene>
    <name evidence="1" type="ORF">PCOR1329_LOCUS13531</name>
</gene>
<reference evidence="1" key="1">
    <citation type="submission" date="2023-10" db="EMBL/GenBank/DDBJ databases">
        <authorList>
            <person name="Chen Y."/>
            <person name="Shah S."/>
            <person name="Dougan E. K."/>
            <person name="Thang M."/>
            <person name="Chan C."/>
        </authorList>
    </citation>
    <scope>NUCLEOTIDE SEQUENCE [LARGE SCALE GENOMIC DNA]</scope>
</reference>
<evidence type="ECO:0000313" key="2">
    <source>
        <dbReference type="Proteomes" id="UP001189429"/>
    </source>
</evidence>
<dbReference type="EMBL" id="CAUYUJ010004002">
    <property type="protein sequence ID" value="CAK0807748.1"/>
    <property type="molecule type" value="Genomic_DNA"/>
</dbReference>
<sequence>MRGSQVAESRGAETGTMLGSRWCSGSRAFPWIQVPVRRPAPWRGAAGGTGGGGALWAPRSLCAGGAAEGKKGGLSEACARLWRDGTSLEGRFAGASGEKRLDRAEGDCDGGLTLNGDVKFASALGLSLGLRGLSLTREGCQRDRPGGTPGPVQGAPEAAGVFVAKEDHGPWGDAVAKEDQGRVEVTIFGQLSEEVVGVGCLQPSVGARIPQALPVREVDAWRGAGGGASCWVGRVPARLNQRRPSSENMAVRRSKWASMASRRASLICPTSFQGFLADFVHASPLEVSRAVWLPANLWTGLSEVDTARNPKLTRARASMEWAGFEQAPPAAAWAARAPSGPEHSCRAPCLRPAARARRELGPPAVGDHGLVELVERLKTLADGPPALSSLNCRAKVWRAAWRVEVEGVAWRAGAFKKIAAEAEGCTAIKADGELAKNDPADARGTSARVALNARVDGMRRIACDPEHGVGIVGAVHHLHGACSGAMASAGSRAGRRAAPLLAGAALLGGGVALGARELSRELPAPCRVVALHLQDPAVRNQLGFSAAPWSLRLWHGQVDEVFARLTVPLFEVQAPLPELLPWLRVPRRRSELHAALERTPSGERLRWLLEVSPPPLPQCLGLLLFFAGARGAAGPGTDTRAVFAQFRFARRGSEFILTPCSCSPIRRTFRFDPMSRLGSFVPWPRSAAMLPGP</sequence>